<organism evidence="5 6">
    <name type="scientific">Gossypium tomentosum</name>
    <name type="common">Hawaiian cotton</name>
    <name type="synonym">Gossypium sandvicense</name>
    <dbReference type="NCBI Taxonomy" id="34277"/>
    <lineage>
        <taxon>Eukaryota</taxon>
        <taxon>Viridiplantae</taxon>
        <taxon>Streptophyta</taxon>
        <taxon>Embryophyta</taxon>
        <taxon>Tracheophyta</taxon>
        <taxon>Spermatophyta</taxon>
        <taxon>Magnoliopsida</taxon>
        <taxon>eudicotyledons</taxon>
        <taxon>Gunneridae</taxon>
        <taxon>Pentapetalae</taxon>
        <taxon>rosids</taxon>
        <taxon>malvids</taxon>
        <taxon>Malvales</taxon>
        <taxon>Malvaceae</taxon>
        <taxon>Malvoideae</taxon>
        <taxon>Gossypium</taxon>
    </lineage>
</organism>
<evidence type="ECO:0000313" key="5">
    <source>
        <dbReference type="EMBL" id="TYH78550.1"/>
    </source>
</evidence>
<protein>
    <recommendedName>
        <fullName evidence="7">UDP-glycosyltransferases domain-containing protein</fullName>
    </recommendedName>
</protein>
<sequence length="853" mass="93332">MSATAAATASHPHILVFPYPAQGHMLPLLDLTHQLALRGLTITILVTPKSLPFLSPLLSTHPSSITPLVFPFPSHPLIPQGVEHVKDLGNSGNLPIMAALGKLHDPLLNWFNSQSNPPVAIISDFFLGWTQRLATQLQIPRLTFFASGAFVVSLCDYMWSNIEKLKSLSEIKLSHLPGSPVFKPENFPSLFKHYKQSDPDCEFVKDGILANTKSWGCVLNSFDALETEYIQWLKTYVGHNRVYSVGPVSLIGNRGDSDPSSGSDGVMTWLDQCPDGSVVYVCFGSQKLLRKVQVEALANGLEKSGTRFIWVVKPGTTNGFGDVPDGFEERVAGQGLVIKGWAPQLLILNHKAVGGFLSHCGWNSVLEGIVGGVMILAWPMEADQFVNAKLLVDEIGVAVRVCEGADSVPNSDELGRAVAEAMTEGGGMKTKAKDLKQKALAAVSHGESSMKDLDRVVEELGQLRGRWQLWEPPYHVAALGKLEDPLFNWFNSQSNPPVAIISDFFLGWTQHLATRLQIPRLAFFSTRAFLVSVFDYIWNNVEKVKCLSEVEFGHLPGSPVFKQEHLPSLFKLYKRSDPDWEFVKDGLLANTKSWGYVLNSFDALEGEYVQWLKTHVAHDRVFNVGPLSLIGPDVSDRGNSGSSSDLNDQVMTWLNQCPDGSVVYVCFGSQKLLRKEQMEALASGLEKSDTRFIWVVKPGTTQQHVEGFGVVPDGFEQRNAGQGLVVKGWAPQALILNHKAVGGFLSHCGWNSVSEAIVGGVMMLAWPMEADQFVNARLLVDDMGVGVRVCEGADSVPNSDELGRVISEAMTEGGGMKTKAKDLKEKAFAAVSHGGSSMNDLVRFVKELGQLGR</sequence>
<dbReference type="FunFam" id="3.40.50.2000:FF:000143">
    <property type="entry name" value="UDP-glycosyltransferase 89B1"/>
    <property type="match status" value="1"/>
</dbReference>
<dbReference type="EMBL" id="CM017626">
    <property type="protein sequence ID" value="TYH78550.1"/>
    <property type="molecule type" value="Genomic_DNA"/>
</dbReference>
<dbReference type="SUPFAM" id="SSF53756">
    <property type="entry name" value="UDP-Glycosyltransferase/glycogen phosphorylase"/>
    <property type="match status" value="2"/>
</dbReference>
<dbReference type="PANTHER" id="PTHR48047:SF12">
    <property type="entry name" value="UDP-GLYCOSYLTRANSFERASE 89A2-LIKE"/>
    <property type="match status" value="1"/>
</dbReference>
<evidence type="ECO:0000313" key="4">
    <source>
        <dbReference type="EMBL" id="TYH78547.1"/>
    </source>
</evidence>
<dbReference type="Pfam" id="PF00201">
    <property type="entry name" value="UDPGT"/>
    <property type="match status" value="2"/>
</dbReference>
<dbReference type="CDD" id="cd03784">
    <property type="entry name" value="GT1_Gtf-like"/>
    <property type="match status" value="2"/>
</dbReference>
<keyword evidence="6" id="KW-1185">Reference proteome</keyword>
<dbReference type="EMBL" id="CM017626">
    <property type="protein sequence ID" value="TYH78547.1"/>
    <property type="molecule type" value="Genomic_DNA"/>
</dbReference>
<dbReference type="Proteomes" id="UP000322667">
    <property type="component" value="Chromosome D04"/>
</dbReference>
<evidence type="ECO:0008006" key="7">
    <source>
        <dbReference type="Google" id="ProtNLM"/>
    </source>
</evidence>
<dbReference type="AlphaFoldDB" id="A0A5D2LHR0"/>
<gene>
    <name evidence="4" type="ORF">ES332_D04G233300v1</name>
    <name evidence="5" type="ORF">ES332_D04G233600v1</name>
</gene>
<name>A0A5D2LHR0_GOSTO</name>
<dbReference type="GO" id="GO:0035251">
    <property type="term" value="F:UDP-glucosyltransferase activity"/>
    <property type="evidence" value="ECO:0007669"/>
    <property type="project" value="TreeGrafter"/>
</dbReference>
<dbReference type="PANTHER" id="PTHR48047">
    <property type="entry name" value="GLYCOSYLTRANSFERASE"/>
    <property type="match status" value="1"/>
</dbReference>
<accession>A0A5D2LHR0</accession>
<evidence type="ECO:0000256" key="2">
    <source>
        <dbReference type="ARBA" id="ARBA00022676"/>
    </source>
</evidence>
<reference evidence="5 6" key="1">
    <citation type="submission" date="2019-07" db="EMBL/GenBank/DDBJ databases">
        <title>WGS assembly of Gossypium tomentosum.</title>
        <authorList>
            <person name="Chen Z.J."/>
            <person name="Sreedasyam A."/>
            <person name="Ando A."/>
            <person name="Song Q."/>
            <person name="De L."/>
            <person name="Hulse-Kemp A."/>
            <person name="Ding M."/>
            <person name="Ye W."/>
            <person name="Kirkbride R."/>
            <person name="Jenkins J."/>
            <person name="Plott C."/>
            <person name="Lovell J."/>
            <person name="Lin Y.-M."/>
            <person name="Vaughn R."/>
            <person name="Liu B."/>
            <person name="Li W."/>
            <person name="Simpson S."/>
            <person name="Scheffler B."/>
            <person name="Saski C."/>
            <person name="Grover C."/>
            <person name="Hu G."/>
            <person name="Conover J."/>
            <person name="Carlson J."/>
            <person name="Shu S."/>
            <person name="Boston L."/>
            <person name="Williams M."/>
            <person name="Peterson D."/>
            <person name="Mcgee K."/>
            <person name="Jones D."/>
            <person name="Wendel J."/>
            <person name="Stelly D."/>
            <person name="Grimwood J."/>
            <person name="Schmutz J."/>
        </authorList>
    </citation>
    <scope>NUCLEOTIDE SEQUENCE [LARGE SCALE GENOMIC DNA]</scope>
    <source>
        <strain evidence="5">7179.01</strain>
    </source>
</reference>
<comment type="similarity">
    <text evidence="1">Belongs to the UDP-glycosyltransferase family.</text>
</comment>
<proteinExistence type="inferred from homology"/>
<evidence type="ECO:0000256" key="3">
    <source>
        <dbReference type="ARBA" id="ARBA00022679"/>
    </source>
</evidence>
<dbReference type="Gene3D" id="3.40.50.2000">
    <property type="entry name" value="Glycogen Phosphorylase B"/>
    <property type="match status" value="4"/>
</dbReference>
<keyword evidence="3" id="KW-0808">Transferase</keyword>
<dbReference type="InterPro" id="IPR002213">
    <property type="entry name" value="UDP_glucos_trans"/>
</dbReference>
<evidence type="ECO:0000313" key="6">
    <source>
        <dbReference type="Proteomes" id="UP000322667"/>
    </source>
</evidence>
<dbReference type="FunFam" id="3.40.50.2000:FF:000064">
    <property type="entry name" value="Glycosyltransferase"/>
    <property type="match status" value="2"/>
</dbReference>
<evidence type="ECO:0000256" key="1">
    <source>
        <dbReference type="ARBA" id="ARBA00009995"/>
    </source>
</evidence>
<keyword evidence="2" id="KW-0328">Glycosyltransferase</keyword>